<proteinExistence type="predicted"/>
<sequence>MQKNESKYFSLKRFIFFVLGTMGVIIFCCMLSIPVGYIAAFIKTGSFNFNIEPAIDGIRFSIKIGGGVGAVLGIGLYFFEYFGALKKGGE</sequence>
<protein>
    <submittedName>
        <fullName evidence="2">Uncharacterized protein</fullName>
    </submittedName>
</protein>
<comment type="caution">
    <text evidence="2">The sequence shown here is derived from an EMBL/GenBank/DDBJ whole genome shotgun (WGS) entry which is preliminary data.</text>
</comment>
<evidence type="ECO:0000313" key="2">
    <source>
        <dbReference type="EMBL" id="MFJ5430590.1"/>
    </source>
</evidence>
<gene>
    <name evidence="2" type="ORF">ACIPUP_15695</name>
</gene>
<keyword evidence="1" id="KW-1133">Transmembrane helix</keyword>
<keyword evidence="1" id="KW-0472">Membrane</keyword>
<evidence type="ECO:0000313" key="3">
    <source>
        <dbReference type="Proteomes" id="UP001617689"/>
    </source>
</evidence>
<organism evidence="2 3">
    <name type="scientific">Pectobacterium actinidiae</name>
    <dbReference type="NCBI Taxonomy" id="1507808"/>
    <lineage>
        <taxon>Bacteria</taxon>
        <taxon>Pseudomonadati</taxon>
        <taxon>Pseudomonadota</taxon>
        <taxon>Gammaproteobacteria</taxon>
        <taxon>Enterobacterales</taxon>
        <taxon>Pectobacteriaceae</taxon>
        <taxon>Pectobacterium</taxon>
    </lineage>
</organism>
<dbReference type="Proteomes" id="UP001617689">
    <property type="component" value="Unassembled WGS sequence"/>
</dbReference>
<evidence type="ECO:0000256" key="1">
    <source>
        <dbReference type="SAM" id="Phobius"/>
    </source>
</evidence>
<keyword evidence="3" id="KW-1185">Reference proteome</keyword>
<name>A0ABW8GD16_9GAMM</name>
<dbReference type="EMBL" id="JBIXLL010000009">
    <property type="protein sequence ID" value="MFJ5430590.1"/>
    <property type="molecule type" value="Genomic_DNA"/>
</dbReference>
<keyword evidence="1" id="KW-0812">Transmembrane</keyword>
<feature type="transmembrane region" description="Helical" evidence="1">
    <location>
        <begin position="14"/>
        <end position="40"/>
    </location>
</feature>
<accession>A0ABW8GD16</accession>
<reference evidence="2 3" key="1">
    <citation type="submission" date="2024-10" db="EMBL/GenBank/DDBJ databases">
        <authorList>
            <person name="Lu C.-H."/>
        </authorList>
    </citation>
    <scope>NUCLEOTIDE SEQUENCE [LARGE SCALE GENOMIC DNA]</scope>
    <source>
        <strain evidence="2 3">22ZTDG03-2</strain>
    </source>
</reference>
<feature type="transmembrane region" description="Helical" evidence="1">
    <location>
        <begin position="60"/>
        <end position="79"/>
    </location>
</feature>
<dbReference type="RefSeq" id="WP_400397038.1">
    <property type="nucleotide sequence ID" value="NZ_JBIXLL010000009.1"/>
</dbReference>